<evidence type="ECO:0000256" key="3">
    <source>
        <dbReference type="ARBA" id="ARBA00022989"/>
    </source>
</evidence>
<feature type="region of interest" description="Disordered" evidence="5">
    <location>
        <begin position="348"/>
        <end position="475"/>
    </location>
</feature>
<feature type="transmembrane region" description="Helical" evidence="6">
    <location>
        <begin position="190"/>
        <end position="212"/>
    </location>
</feature>
<evidence type="ECO:0000256" key="5">
    <source>
        <dbReference type="SAM" id="MobiDB-lite"/>
    </source>
</evidence>
<keyword evidence="4 6" id="KW-0472">Membrane</keyword>
<feature type="compositionally biased region" description="Polar residues" evidence="5">
    <location>
        <begin position="460"/>
        <end position="475"/>
    </location>
</feature>
<name>A0A5C3QXT7_9AGAR</name>
<feature type="region of interest" description="Disordered" evidence="5">
    <location>
        <begin position="126"/>
        <end position="184"/>
    </location>
</feature>
<feature type="compositionally biased region" description="Polar residues" evidence="5">
    <location>
        <begin position="165"/>
        <end position="184"/>
    </location>
</feature>
<keyword evidence="8" id="KW-1185">Reference proteome</keyword>
<evidence type="ECO:0000313" key="8">
    <source>
        <dbReference type="Proteomes" id="UP000305067"/>
    </source>
</evidence>
<keyword evidence="2 6" id="KW-0812">Transmembrane</keyword>
<proteinExistence type="predicted"/>
<organism evidence="7 8">
    <name type="scientific">Pterulicium gracile</name>
    <dbReference type="NCBI Taxonomy" id="1884261"/>
    <lineage>
        <taxon>Eukaryota</taxon>
        <taxon>Fungi</taxon>
        <taxon>Dikarya</taxon>
        <taxon>Basidiomycota</taxon>
        <taxon>Agaricomycotina</taxon>
        <taxon>Agaricomycetes</taxon>
        <taxon>Agaricomycetidae</taxon>
        <taxon>Agaricales</taxon>
        <taxon>Pleurotineae</taxon>
        <taxon>Pterulaceae</taxon>
        <taxon>Pterulicium</taxon>
    </lineage>
</organism>
<feature type="compositionally biased region" description="Low complexity" evidence="5">
    <location>
        <begin position="287"/>
        <end position="303"/>
    </location>
</feature>
<feature type="region of interest" description="Disordered" evidence="5">
    <location>
        <begin position="492"/>
        <end position="516"/>
    </location>
</feature>
<evidence type="ECO:0000313" key="7">
    <source>
        <dbReference type="EMBL" id="TFL06805.1"/>
    </source>
</evidence>
<dbReference type="CDD" id="cd12087">
    <property type="entry name" value="TM_EGFR-like"/>
    <property type="match status" value="1"/>
</dbReference>
<dbReference type="PANTHER" id="PTHR15549">
    <property type="entry name" value="PAIRED IMMUNOGLOBULIN-LIKE TYPE 2 RECEPTOR"/>
    <property type="match status" value="1"/>
</dbReference>
<reference evidence="7 8" key="1">
    <citation type="journal article" date="2019" name="Nat. Ecol. Evol.">
        <title>Megaphylogeny resolves global patterns of mushroom evolution.</title>
        <authorList>
            <person name="Varga T."/>
            <person name="Krizsan K."/>
            <person name="Foldi C."/>
            <person name="Dima B."/>
            <person name="Sanchez-Garcia M."/>
            <person name="Sanchez-Ramirez S."/>
            <person name="Szollosi G.J."/>
            <person name="Szarkandi J.G."/>
            <person name="Papp V."/>
            <person name="Albert L."/>
            <person name="Andreopoulos W."/>
            <person name="Angelini C."/>
            <person name="Antonin V."/>
            <person name="Barry K.W."/>
            <person name="Bougher N.L."/>
            <person name="Buchanan P."/>
            <person name="Buyck B."/>
            <person name="Bense V."/>
            <person name="Catcheside P."/>
            <person name="Chovatia M."/>
            <person name="Cooper J."/>
            <person name="Damon W."/>
            <person name="Desjardin D."/>
            <person name="Finy P."/>
            <person name="Geml J."/>
            <person name="Haridas S."/>
            <person name="Hughes K."/>
            <person name="Justo A."/>
            <person name="Karasinski D."/>
            <person name="Kautmanova I."/>
            <person name="Kiss B."/>
            <person name="Kocsube S."/>
            <person name="Kotiranta H."/>
            <person name="LaButti K.M."/>
            <person name="Lechner B.E."/>
            <person name="Liimatainen K."/>
            <person name="Lipzen A."/>
            <person name="Lukacs Z."/>
            <person name="Mihaltcheva S."/>
            <person name="Morgado L.N."/>
            <person name="Niskanen T."/>
            <person name="Noordeloos M.E."/>
            <person name="Ohm R.A."/>
            <person name="Ortiz-Santana B."/>
            <person name="Ovrebo C."/>
            <person name="Racz N."/>
            <person name="Riley R."/>
            <person name="Savchenko A."/>
            <person name="Shiryaev A."/>
            <person name="Soop K."/>
            <person name="Spirin V."/>
            <person name="Szebenyi C."/>
            <person name="Tomsovsky M."/>
            <person name="Tulloss R.E."/>
            <person name="Uehling J."/>
            <person name="Grigoriev I.V."/>
            <person name="Vagvolgyi C."/>
            <person name="Papp T."/>
            <person name="Martin F.M."/>
            <person name="Miettinen O."/>
            <person name="Hibbett D.S."/>
            <person name="Nagy L.G."/>
        </authorList>
    </citation>
    <scope>NUCLEOTIDE SEQUENCE [LARGE SCALE GENOMIC DNA]</scope>
    <source>
        <strain evidence="7 8">CBS 309.79</strain>
    </source>
</reference>
<evidence type="ECO:0000256" key="1">
    <source>
        <dbReference type="ARBA" id="ARBA00004167"/>
    </source>
</evidence>
<dbReference type="Proteomes" id="UP000305067">
    <property type="component" value="Unassembled WGS sequence"/>
</dbReference>
<evidence type="ECO:0000256" key="6">
    <source>
        <dbReference type="SAM" id="Phobius"/>
    </source>
</evidence>
<dbReference type="EMBL" id="ML178815">
    <property type="protein sequence ID" value="TFL06805.1"/>
    <property type="molecule type" value="Genomic_DNA"/>
</dbReference>
<feature type="compositionally biased region" description="Polar residues" evidence="5">
    <location>
        <begin position="438"/>
        <end position="453"/>
    </location>
</feature>
<protein>
    <submittedName>
        <fullName evidence="7">Uncharacterized protein</fullName>
    </submittedName>
</protein>
<feature type="compositionally biased region" description="Low complexity" evidence="5">
    <location>
        <begin position="137"/>
        <end position="156"/>
    </location>
</feature>
<gene>
    <name evidence="7" type="ORF">BDV98DRAFT_560003</name>
</gene>
<feature type="region of interest" description="Disordered" evidence="5">
    <location>
        <begin position="271"/>
        <end position="323"/>
    </location>
</feature>
<dbReference type="GO" id="GO:0071944">
    <property type="term" value="C:cell periphery"/>
    <property type="evidence" value="ECO:0007669"/>
    <property type="project" value="UniProtKB-ARBA"/>
</dbReference>
<feature type="region of interest" description="Disordered" evidence="5">
    <location>
        <begin position="219"/>
        <end position="259"/>
    </location>
</feature>
<dbReference type="STRING" id="1884261.A0A5C3QXT7"/>
<evidence type="ECO:0000256" key="2">
    <source>
        <dbReference type="ARBA" id="ARBA00022692"/>
    </source>
</evidence>
<dbReference type="PANTHER" id="PTHR15549:SF26">
    <property type="entry name" value="AXIAL BUDDING PATTERN PROTEIN 2-RELATED"/>
    <property type="match status" value="1"/>
</dbReference>
<dbReference type="GO" id="GO:0016020">
    <property type="term" value="C:membrane"/>
    <property type="evidence" value="ECO:0007669"/>
    <property type="project" value="UniProtKB-SubCell"/>
</dbReference>
<dbReference type="InterPro" id="IPR051694">
    <property type="entry name" value="Immunoregulatory_rcpt-like"/>
</dbReference>
<accession>A0A5C3QXT7</accession>
<sequence>MSSSGDLTLATPAGDVYTCEPVELQWTYSGPSGTANYNPTMALAVNQFRLPENSREELDANARVPPPEDVDDPVVRILSQTLAVRAGVFEWDQVDLPSGMYYLSGWTLGDNPAFSTSRSFRVNNGSDISCVDESPENTDTNTNTPTGSPSDTSDPGQSSPPPTDTEGSTQPTVDPETNSAISSSSVNKGAIAGGVVAGVFALVIAALILFLCRRRHRNRDHSRRAQHGYMNSRGKAGLKDDDKFGSTPSKTGARKGGSKWTGLGSVDLKFGGAGKEATTPAANSRRNSTNPLTGNTLGLTMLNREPGAVSPTEDDDAKYSLGGESASSLGHGVLKLVEHDAPFIAYTPRNQSLDQDRHRSPSQPSPPSLSTSPISTAEPYPSHNYAYHPNRRSFHAMPTDVSNGGTGPRKKAPRKPVPAYASGAEPTAMGVSHGSPPSLATGSTMVKSSSYGSTPPIAESNDQTQFSPQLESSLSAMGLGGKDVHYLIPDMPVGYQRSHGYGKQGSNGEDWQAGRR</sequence>
<keyword evidence="3 6" id="KW-1133">Transmembrane helix</keyword>
<evidence type="ECO:0000256" key="4">
    <source>
        <dbReference type="ARBA" id="ARBA00023136"/>
    </source>
</evidence>
<comment type="subcellular location">
    <subcellularLocation>
        <location evidence="1">Membrane</location>
        <topology evidence="1">Single-pass membrane protein</topology>
    </subcellularLocation>
</comment>
<dbReference type="AlphaFoldDB" id="A0A5C3QXT7"/>